<dbReference type="GO" id="GO:0005852">
    <property type="term" value="C:eukaryotic translation initiation factor 3 complex"/>
    <property type="evidence" value="ECO:0007669"/>
    <property type="project" value="InterPro"/>
</dbReference>
<reference evidence="4" key="1">
    <citation type="journal article" date="2023" name="IScience">
        <title>Live-bearing cockroach genome reveals convergent evolutionary mechanisms linked to viviparity in insects and beyond.</title>
        <authorList>
            <person name="Fouks B."/>
            <person name="Harrison M.C."/>
            <person name="Mikhailova A.A."/>
            <person name="Marchal E."/>
            <person name="English S."/>
            <person name="Carruthers M."/>
            <person name="Jennings E.C."/>
            <person name="Chiamaka E.L."/>
            <person name="Frigard R.A."/>
            <person name="Pippel M."/>
            <person name="Attardo G.M."/>
            <person name="Benoit J.B."/>
            <person name="Bornberg-Bauer E."/>
            <person name="Tobe S.S."/>
        </authorList>
    </citation>
    <scope>NUCLEOTIDE SEQUENCE</scope>
    <source>
        <strain evidence="4">Stay&amp;Tobe</strain>
    </source>
</reference>
<evidence type="ECO:0000256" key="2">
    <source>
        <dbReference type="ARBA" id="ARBA00022540"/>
    </source>
</evidence>
<keyword evidence="3" id="KW-0648">Protein biosynthesis</keyword>
<keyword evidence="2" id="KW-0396">Initiation factor</keyword>
<evidence type="ECO:0000313" key="4">
    <source>
        <dbReference type="EMBL" id="KAJ9592780.1"/>
    </source>
</evidence>
<dbReference type="GO" id="GO:0003743">
    <property type="term" value="F:translation initiation factor activity"/>
    <property type="evidence" value="ECO:0007669"/>
    <property type="project" value="UniProtKB-KW"/>
</dbReference>
<dbReference type="PANTHER" id="PTHR13242">
    <property type="entry name" value="EUKARYOTIC TRANSLATION INITIATION FACTOR 3"/>
    <property type="match status" value="1"/>
</dbReference>
<gene>
    <name evidence="4" type="ORF">L9F63_015558</name>
</gene>
<evidence type="ECO:0000256" key="3">
    <source>
        <dbReference type="ARBA" id="ARBA00022917"/>
    </source>
</evidence>
<evidence type="ECO:0000313" key="5">
    <source>
        <dbReference type="Proteomes" id="UP001233999"/>
    </source>
</evidence>
<evidence type="ECO:0000256" key="1">
    <source>
        <dbReference type="ARBA" id="ARBA00022490"/>
    </source>
</evidence>
<dbReference type="Pfam" id="PF10255">
    <property type="entry name" value="Paf67"/>
    <property type="match status" value="1"/>
</dbReference>
<organism evidence="4 5">
    <name type="scientific">Diploptera punctata</name>
    <name type="common">Pacific beetle cockroach</name>
    <dbReference type="NCBI Taxonomy" id="6984"/>
    <lineage>
        <taxon>Eukaryota</taxon>
        <taxon>Metazoa</taxon>
        <taxon>Ecdysozoa</taxon>
        <taxon>Arthropoda</taxon>
        <taxon>Hexapoda</taxon>
        <taxon>Insecta</taxon>
        <taxon>Pterygota</taxon>
        <taxon>Neoptera</taxon>
        <taxon>Polyneoptera</taxon>
        <taxon>Dictyoptera</taxon>
        <taxon>Blattodea</taxon>
        <taxon>Blaberoidea</taxon>
        <taxon>Blaberidae</taxon>
        <taxon>Diplopterinae</taxon>
        <taxon>Diploptera</taxon>
    </lineage>
</organism>
<sequence length="182" mass="21355">MNPYLVNDDFGEPCDVYGYNYDMEGPPETDYDCQGYTNIPDVVRRFLIYFRNCINEGLIFEIQNLYENTFPKLTDQYFDKKPWPSCEEVALLVDDDIFLILYKELYYRHLYARVSGCPTVEQRAGSYSNYCELFNILLNSESPVPLELPDQWLWGACGRVCVSIPVVFPVQITTPDKKFWRT</sequence>
<dbReference type="PANTHER" id="PTHR13242:SF0">
    <property type="entry name" value="EUKARYOTIC TRANSLATION INITIATION FACTOR 3 SUBUNIT L"/>
    <property type="match status" value="1"/>
</dbReference>
<keyword evidence="1" id="KW-0963">Cytoplasm</keyword>
<name>A0AAD8EJD6_DIPPU</name>
<keyword evidence="5" id="KW-1185">Reference proteome</keyword>
<dbReference type="Proteomes" id="UP001233999">
    <property type="component" value="Unassembled WGS sequence"/>
</dbReference>
<comment type="caution">
    <text evidence="4">The sequence shown here is derived from an EMBL/GenBank/DDBJ whole genome shotgun (WGS) entry which is preliminary data.</text>
</comment>
<proteinExistence type="predicted"/>
<dbReference type="AlphaFoldDB" id="A0AAD8EJD6"/>
<dbReference type="InterPro" id="IPR019382">
    <property type="entry name" value="eIF3l"/>
</dbReference>
<reference evidence="4" key="2">
    <citation type="submission" date="2023-05" db="EMBL/GenBank/DDBJ databases">
        <authorList>
            <person name="Fouks B."/>
        </authorList>
    </citation>
    <scope>NUCLEOTIDE SEQUENCE</scope>
    <source>
        <strain evidence="4">Stay&amp;Tobe</strain>
        <tissue evidence="4">Testes</tissue>
    </source>
</reference>
<dbReference type="EMBL" id="JASPKZ010003806">
    <property type="protein sequence ID" value="KAJ9592780.1"/>
    <property type="molecule type" value="Genomic_DNA"/>
</dbReference>
<protein>
    <submittedName>
        <fullName evidence="4">Uncharacterized protein</fullName>
    </submittedName>
</protein>
<accession>A0AAD8EJD6</accession>